<dbReference type="Pfam" id="PF02740">
    <property type="entry name" value="Colipase_C"/>
    <property type="match status" value="1"/>
</dbReference>
<dbReference type="KEGG" id="ccan:109689866"/>
<dbReference type="Pfam" id="PF01114">
    <property type="entry name" value="Colipase"/>
    <property type="match status" value="1"/>
</dbReference>
<evidence type="ECO:0000313" key="16">
    <source>
        <dbReference type="Proteomes" id="UP001732720"/>
    </source>
</evidence>
<evidence type="ECO:0000256" key="12">
    <source>
        <dbReference type="SAM" id="SignalP"/>
    </source>
</evidence>
<evidence type="ECO:0000259" key="14">
    <source>
        <dbReference type="Pfam" id="PF02740"/>
    </source>
</evidence>
<dbReference type="InterPro" id="IPR017915">
    <property type="entry name" value="Colipase_CS"/>
</dbReference>
<dbReference type="GO" id="GO:0007586">
    <property type="term" value="P:digestion"/>
    <property type="evidence" value="ECO:0007669"/>
    <property type="project" value="UniProtKB-KW"/>
</dbReference>
<dbReference type="AlphaFoldDB" id="A0A8B7UYH3"/>
<dbReference type="InterPro" id="IPR017913">
    <property type="entry name" value="Colipase_N"/>
</dbReference>
<keyword evidence="11" id="KW-1015">Disulfide bond</keyword>
<evidence type="ECO:0000256" key="10">
    <source>
        <dbReference type="ARBA" id="ARBA00023098"/>
    </source>
</evidence>
<dbReference type="GO" id="GO:0016042">
    <property type="term" value="P:lipid catabolic process"/>
    <property type="evidence" value="ECO:0007669"/>
    <property type="project" value="UniProtKB-KW"/>
</dbReference>
<protein>
    <recommendedName>
        <fullName evidence="5">Colipase</fullName>
    </recommendedName>
</protein>
<evidence type="ECO:0000313" key="15">
    <source>
        <dbReference type="Ensembl" id="ENSCCNP00000001444.1"/>
    </source>
</evidence>
<feature type="chain" id="PRO_5044665124" description="Colipase" evidence="12">
    <location>
        <begin position="18"/>
        <end position="112"/>
    </location>
</feature>
<comment type="function">
    <text evidence="2">Colipase is a cofactor of pancreatic lipase. It allows the lipase to anchor itself to the lipid-water interface. Without colipase the enzyme is washed off by bile salts, which have an inhibitory effect on the lipase.</text>
</comment>
<evidence type="ECO:0000256" key="2">
    <source>
        <dbReference type="ARBA" id="ARBA00003508"/>
    </source>
</evidence>
<keyword evidence="9" id="KW-0442">Lipid degradation</keyword>
<dbReference type="Ensembl" id="ENSCCNT00000001929.1">
    <property type="protein sequence ID" value="ENSCCNP00000001444.1"/>
    <property type="gene ID" value="ENSCCNG00000001616.1"/>
</dbReference>
<dbReference type="GO" id="GO:0005576">
    <property type="term" value="C:extracellular region"/>
    <property type="evidence" value="ECO:0007669"/>
    <property type="project" value="UniProtKB-SubCell"/>
</dbReference>
<evidence type="ECO:0000256" key="11">
    <source>
        <dbReference type="ARBA" id="ARBA00023157"/>
    </source>
</evidence>
<evidence type="ECO:0000256" key="9">
    <source>
        <dbReference type="ARBA" id="ARBA00022963"/>
    </source>
</evidence>
<dbReference type="PRINTS" id="PR00128">
    <property type="entry name" value="COLIPASE"/>
</dbReference>
<dbReference type="Proteomes" id="UP001732720">
    <property type="component" value="Chromosome 8"/>
</dbReference>
<dbReference type="PROSITE" id="PS51342">
    <property type="entry name" value="COLIPASE_2"/>
    <property type="match status" value="1"/>
</dbReference>
<name>A0A8B7UYH3_CASCN</name>
<keyword evidence="7 12" id="KW-0732">Signal</keyword>
<evidence type="ECO:0000256" key="7">
    <source>
        <dbReference type="ARBA" id="ARBA00022729"/>
    </source>
</evidence>
<dbReference type="InterPro" id="IPR017914">
    <property type="entry name" value="Colipase_C"/>
</dbReference>
<dbReference type="RefSeq" id="XP_020024523.1">
    <property type="nucleotide sequence ID" value="XM_020168934.1"/>
</dbReference>
<organism evidence="17">
    <name type="scientific">Castor canadensis</name>
    <name type="common">American beaver</name>
    <dbReference type="NCBI Taxonomy" id="51338"/>
    <lineage>
        <taxon>Eukaryota</taxon>
        <taxon>Metazoa</taxon>
        <taxon>Chordata</taxon>
        <taxon>Craniata</taxon>
        <taxon>Vertebrata</taxon>
        <taxon>Euteleostomi</taxon>
        <taxon>Mammalia</taxon>
        <taxon>Eutheria</taxon>
        <taxon>Euarchontoglires</taxon>
        <taxon>Glires</taxon>
        <taxon>Rodentia</taxon>
        <taxon>Castorimorpha</taxon>
        <taxon>Castoridae</taxon>
        <taxon>Castor</taxon>
    </lineage>
</organism>
<keyword evidence="6" id="KW-0964">Secreted</keyword>
<gene>
    <name evidence="15 17" type="primary">LOC109689866</name>
</gene>
<evidence type="ECO:0000256" key="6">
    <source>
        <dbReference type="ARBA" id="ARBA00022525"/>
    </source>
</evidence>
<comment type="function">
    <text evidence="1">Enterostatin has a biological activity as a satiety signal.</text>
</comment>
<dbReference type="OrthoDB" id="9826993at2759"/>
<comment type="subcellular location">
    <subcellularLocation>
        <location evidence="3">Secreted</location>
    </subcellularLocation>
</comment>
<dbReference type="InterPro" id="IPR001981">
    <property type="entry name" value="Colipase"/>
</dbReference>
<evidence type="ECO:0000256" key="1">
    <source>
        <dbReference type="ARBA" id="ARBA00002722"/>
    </source>
</evidence>
<dbReference type="PANTHER" id="PTHR10041">
    <property type="entry name" value="COLIPASE"/>
    <property type="match status" value="1"/>
</dbReference>
<dbReference type="InterPro" id="IPR047576">
    <property type="entry name" value="CLPS_chr"/>
</dbReference>
<dbReference type="SUPFAM" id="SSF57190">
    <property type="entry name" value="Colipase-like"/>
    <property type="match status" value="2"/>
</dbReference>
<dbReference type="GO" id="GO:0032094">
    <property type="term" value="P:response to food"/>
    <property type="evidence" value="ECO:0007669"/>
    <property type="project" value="TreeGrafter"/>
</dbReference>
<keyword evidence="8" id="KW-0222">Digestion</keyword>
<keyword evidence="10" id="KW-0443">Lipid metabolism</keyword>
<dbReference type="GO" id="GO:0008047">
    <property type="term" value="F:enzyme activator activity"/>
    <property type="evidence" value="ECO:0007669"/>
    <property type="project" value="InterPro"/>
</dbReference>
<dbReference type="FunFam" id="2.10.80.10:FF:000005">
    <property type="entry name" value="Colipase"/>
    <property type="match status" value="1"/>
</dbReference>
<proteinExistence type="predicted"/>
<comment type="subunit">
    <text evidence="4">Forms a 1:1 stoichiometric complex with pancreatic lipase.</text>
</comment>
<dbReference type="CTD" id="1208"/>
<dbReference type="SMART" id="SM00023">
    <property type="entry name" value="COLIPASE"/>
    <property type="match status" value="1"/>
</dbReference>
<evidence type="ECO:0000256" key="3">
    <source>
        <dbReference type="ARBA" id="ARBA00004613"/>
    </source>
</evidence>
<evidence type="ECO:0000259" key="13">
    <source>
        <dbReference type="Pfam" id="PF01114"/>
    </source>
</evidence>
<feature type="signal peptide" evidence="12">
    <location>
        <begin position="1"/>
        <end position="17"/>
    </location>
</feature>
<evidence type="ECO:0000256" key="8">
    <source>
        <dbReference type="ARBA" id="ARBA00022757"/>
    </source>
</evidence>
<accession>A0A8B7UYH3</accession>
<evidence type="ECO:0000313" key="17">
    <source>
        <dbReference type="RefSeq" id="XP_020024523.1"/>
    </source>
</evidence>
<feature type="domain" description="Colipase N-terminal" evidence="13">
    <location>
        <begin position="21"/>
        <end position="60"/>
    </location>
</feature>
<dbReference type="CDD" id="cd23011">
    <property type="entry name" value="CLPS"/>
    <property type="match status" value="1"/>
</dbReference>
<dbReference type="PANTHER" id="PTHR10041:SF8">
    <property type="entry name" value="COLIPASE"/>
    <property type="match status" value="1"/>
</dbReference>
<reference evidence="15" key="1">
    <citation type="submission" date="2023-09" db="UniProtKB">
        <authorList>
            <consortium name="Ensembl"/>
        </authorList>
    </citation>
    <scope>IDENTIFICATION</scope>
</reference>
<dbReference type="GO" id="GO:0035473">
    <property type="term" value="F:lipase binding"/>
    <property type="evidence" value="ECO:0007669"/>
    <property type="project" value="InterPro"/>
</dbReference>
<keyword evidence="16" id="KW-1185">Reference proteome</keyword>
<evidence type="ECO:0000256" key="5">
    <source>
        <dbReference type="ARBA" id="ARBA00020839"/>
    </source>
</evidence>
<dbReference type="PROSITE" id="PS00121">
    <property type="entry name" value="COLIPASE_1"/>
    <property type="match status" value="1"/>
</dbReference>
<feature type="domain" description="Colipase C-terminal" evidence="14">
    <location>
        <begin position="63"/>
        <end position="106"/>
    </location>
</feature>
<sequence length="112" mass="12045">METVLVLLLIALSVASAAPDPRGLLINLEDGELCLNSVQCKSSCCQHDSILGLTRCTHMARENGECSPKTIYGTYYKCPCERGLSCEGDKSILGAITNTNYGICLDIGRSNE</sequence>
<evidence type="ECO:0000256" key="4">
    <source>
        <dbReference type="ARBA" id="ARBA00011263"/>
    </source>
</evidence>
<dbReference type="Gene3D" id="2.10.80.10">
    <property type="entry name" value="Lipase, subunit A"/>
    <property type="match status" value="1"/>
</dbReference>
<reference evidence="17" key="2">
    <citation type="submission" date="2025-04" db="UniProtKB">
        <authorList>
            <consortium name="RefSeq"/>
        </authorList>
    </citation>
    <scope>IDENTIFICATION</scope>
    <source>
        <tissue evidence="17">Leukocyte</tissue>
    </source>
</reference>